<accession>A0A7W7ZVZ9</accession>
<comment type="catalytic activity">
    <reaction evidence="2">
        <text>oxidized coenzyme F420-(gamma-L-Glu)(n) + a quinol + H(+) = reduced coenzyme F420-(gamma-L-Glu)(n) + a quinone</text>
        <dbReference type="Rhea" id="RHEA:39663"/>
        <dbReference type="Rhea" id="RHEA-COMP:12939"/>
        <dbReference type="Rhea" id="RHEA-COMP:14378"/>
        <dbReference type="ChEBI" id="CHEBI:15378"/>
        <dbReference type="ChEBI" id="CHEBI:24646"/>
        <dbReference type="ChEBI" id="CHEBI:132124"/>
        <dbReference type="ChEBI" id="CHEBI:133980"/>
        <dbReference type="ChEBI" id="CHEBI:139511"/>
    </reaction>
</comment>
<evidence type="ECO:0000256" key="2">
    <source>
        <dbReference type="ARBA" id="ARBA00049106"/>
    </source>
</evidence>
<proteinExistence type="inferred from homology"/>
<dbReference type="Proteomes" id="UP000568380">
    <property type="component" value="Unassembled WGS sequence"/>
</dbReference>
<dbReference type="InterPro" id="IPR012349">
    <property type="entry name" value="Split_barrel_FMN-bd"/>
</dbReference>
<gene>
    <name evidence="3" type="ORF">HNR40_000251</name>
</gene>
<dbReference type="NCBIfam" id="TIGR00026">
    <property type="entry name" value="hi_GC_TIGR00026"/>
    <property type="match status" value="1"/>
</dbReference>
<organism evidence="3 4">
    <name type="scientific">Nonomuraea endophytica</name>
    <dbReference type="NCBI Taxonomy" id="714136"/>
    <lineage>
        <taxon>Bacteria</taxon>
        <taxon>Bacillati</taxon>
        <taxon>Actinomycetota</taxon>
        <taxon>Actinomycetes</taxon>
        <taxon>Streptosporangiales</taxon>
        <taxon>Streptosporangiaceae</taxon>
        <taxon>Nonomuraea</taxon>
    </lineage>
</organism>
<evidence type="ECO:0000256" key="1">
    <source>
        <dbReference type="ARBA" id="ARBA00008710"/>
    </source>
</evidence>
<dbReference type="RefSeq" id="WP_184957789.1">
    <property type="nucleotide sequence ID" value="NZ_JACHIN010000001.1"/>
</dbReference>
<dbReference type="GO" id="GO:0005886">
    <property type="term" value="C:plasma membrane"/>
    <property type="evidence" value="ECO:0007669"/>
    <property type="project" value="TreeGrafter"/>
</dbReference>
<reference evidence="3 4" key="1">
    <citation type="submission" date="2020-08" db="EMBL/GenBank/DDBJ databases">
        <title>Genomic Encyclopedia of Type Strains, Phase IV (KMG-IV): sequencing the most valuable type-strain genomes for metagenomic binning, comparative biology and taxonomic classification.</title>
        <authorList>
            <person name="Goeker M."/>
        </authorList>
    </citation>
    <scope>NUCLEOTIDE SEQUENCE [LARGE SCALE GENOMIC DNA]</scope>
    <source>
        <strain evidence="3 4">DSM 45385</strain>
    </source>
</reference>
<dbReference type="GO" id="GO:0016491">
    <property type="term" value="F:oxidoreductase activity"/>
    <property type="evidence" value="ECO:0007669"/>
    <property type="project" value="InterPro"/>
</dbReference>
<dbReference type="InterPro" id="IPR004378">
    <property type="entry name" value="F420H2_quin_Rdtase"/>
</dbReference>
<evidence type="ECO:0000313" key="4">
    <source>
        <dbReference type="Proteomes" id="UP000568380"/>
    </source>
</evidence>
<dbReference type="Pfam" id="PF04075">
    <property type="entry name" value="F420H2_quin_red"/>
    <property type="match status" value="1"/>
</dbReference>
<keyword evidence="4" id="KW-1185">Reference proteome</keyword>
<dbReference type="GO" id="GO:0070967">
    <property type="term" value="F:coenzyme F420 binding"/>
    <property type="evidence" value="ECO:0007669"/>
    <property type="project" value="TreeGrafter"/>
</dbReference>
<comment type="caution">
    <text evidence="3">The sequence shown here is derived from an EMBL/GenBank/DDBJ whole genome shotgun (WGS) entry which is preliminary data.</text>
</comment>
<dbReference type="EMBL" id="JACHIN010000001">
    <property type="protein sequence ID" value="MBB5074805.1"/>
    <property type="molecule type" value="Genomic_DNA"/>
</dbReference>
<sequence length="143" mass="15898">MTETTDSRDRSVAEHVRRYLATDGRDGYMEGGMTNLILTTVGRKSGLRRRTGLFFGQDADTYVLVASGSAYGAPLPDWYLNTVANPEVDVQILADRFKAHARTTTGAERARLWTMMLTLAPAYRPYAATALQEIPIVTLNRIQ</sequence>
<name>A0A7W7ZVZ9_9ACTN</name>
<dbReference type="PANTHER" id="PTHR39428:SF1">
    <property type="entry name" value="F420H(2)-DEPENDENT QUINONE REDUCTASE RV1261C"/>
    <property type="match status" value="1"/>
</dbReference>
<comment type="similarity">
    <text evidence="1">Belongs to the F420H(2)-dependent quinone reductase family.</text>
</comment>
<dbReference type="PANTHER" id="PTHR39428">
    <property type="entry name" value="F420H(2)-DEPENDENT QUINONE REDUCTASE RV1261C"/>
    <property type="match status" value="1"/>
</dbReference>
<dbReference type="Gene3D" id="2.30.110.10">
    <property type="entry name" value="Electron Transport, Fmn-binding Protein, Chain A"/>
    <property type="match status" value="1"/>
</dbReference>
<evidence type="ECO:0000313" key="3">
    <source>
        <dbReference type="EMBL" id="MBB5074805.1"/>
    </source>
</evidence>
<dbReference type="AlphaFoldDB" id="A0A7W7ZVZ9"/>
<protein>
    <submittedName>
        <fullName evidence="3">Deazaflavin-dependent oxidoreductase (Nitroreductase family)</fullName>
    </submittedName>
</protein>